<evidence type="ECO:0000313" key="1">
    <source>
        <dbReference type="EMBL" id="EKR53597.1"/>
    </source>
</evidence>
<accession>A0A0E2D0U4</accession>
<name>A0A0E2D0U4_LEPIR</name>
<sequence>MMKNNIQLATQNVRVPTNPDFIDKFKKCRNYYVQKIYSKIDSANTIGSYDET</sequence>
<dbReference type="AlphaFoldDB" id="A0A0E2D0U4"/>
<gene>
    <name evidence="1" type="ORF">LEP1GSC105_2718</name>
</gene>
<organism evidence="1 2">
    <name type="scientific">Leptospira interrogans str. UI 12758</name>
    <dbReference type="NCBI Taxonomy" id="1049938"/>
    <lineage>
        <taxon>Bacteria</taxon>
        <taxon>Pseudomonadati</taxon>
        <taxon>Spirochaetota</taxon>
        <taxon>Spirochaetia</taxon>
        <taxon>Leptospirales</taxon>
        <taxon>Leptospiraceae</taxon>
        <taxon>Leptospira</taxon>
    </lineage>
</organism>
<evidence type="ECO:0000313" key="2">
    <source>
        <dbReference type="Proteomes" id="UP000001340"/>
    </source>
</evidence>
<protein>
    <submittedName>
        <fullName evidence="1">Uncharacterized protein</fullName>
    </submittedName>
</protein>
<comment type="caution">
    <text evidence="1">The sequence shown here is derived from an EMBL/GenBank/DDBJ whole genome shotgun (WGS) entry which is preliminary data.</text>
</comment>
<proteinExistence type="predicted"/>
<reference evidence="1 2" key="1">
    <citation type="submission" date="2012-10" db="EMBL/GenBank/DDBJ databases">
        <authorList>
            <person name="Harkins D.M."/>
            <person name="Durkin A.S."/>
            <person name="Brinkac L.M."/>
            <person name="Haft D.H."/>
            <person name="Selengut J.D."/>
            <person name="Sanka R."/>
            <person name="DePew J."/>
            <person name="Purushe J."/>
            <person name="Chanthongthip A."/>
            <person name="Lattana O."/>
            <person name="Phetsouvanh R."/>
            <person name="Newton P.N."/>
            <person name="Vinetz J.M."/>
            <person name="Sutton G.G."/>
            <person name="Nierman W.C."/>
            <person name="Fouts D.E."/>
        </authorList>
    </citation>
    <scope>NUCLEOTIDE SEQUENCE [LARGE SCALE GENOMIC DNA]</scope>
    <source>
        <strain evidence="1 2">UI 12758</strain>
    </source>
</reference>
<dbReference type="EMBL" id="AHNR02000064">
    <property type="protein sequence ID" value="EKR53597.1"/>
    <property type="molecule type" value="Genomic_DNA"/>
</dbReference>
<dbReference type="Proteomes" id="UP000001340">
    <property type="component" value="Unassembled WGS sequence"/>
</dbReference>